<feature type="compositionally biased region" description="Low complexity" evidence="6">
    <location>
        <begin position="454"/>
        <end position="467"/>
    </location>
</feature>
<dbReference type="Proteomes" id="UP000054011">
    <property type="component" value="Unassembled WGS sequence"/>
</dbReference>
<dbReference type="InterPro" id="IPR011701">
    <property type="entry name" value="MFS"/>
</dbReference>
<feature type="region of interest" description="Disordered" evidence="6">
    <location>
        <begin position="435"/>
        <end position="491"/>
    </location>
</feature>
<dbReference type="InterPro" id="IPR036259">
    <property type="entry name" value="MFS_trans_sf"/>
</dbReference>
<dbReference type="PANTHER" id="PTHR23513">
    <property type="entry name" value="INTEGRAL MEMBRANE EFFLUX PROTEIN-RELATED"/>
    <property type="match status" value="1"/>
</dbReference>
<protein>
    <recommendedName>
        <fullName evidence="10">MFS transporter</fullName>
    </recommendedName>
</protein>
<evidence type="ECO:0000256" key="1">
    <source>
        <dbReference type="ARBA" id="ARBA00004651"/>
    </source>
</evidence>
<feature type="compositionally biased region" description="Basic residues" evidence="6">
    <location>
        <begin position="442"/>
        <end position="451"/>
    </location>
</feature>
<feature type="transmembrane region" description="Helical" evidence="7">
    <location>
        <begin position="141"/>
        <end position="160"/>
    </location>
</feature>
<dbReference type="SUPFAM" id="SSF103473">
    <property type="entry name" value="MFS general substrate transporter"/>
    <property type="match status" value="1"/>
</dbReference>
<sequence length="491" mass="46855">MKNRPALARYTVGAALARTGDEAAGPALLLAGLAATGSSARASALLAAGTAAAALGGPVVGALLDRSPRPGRLLAGALAGYAAALVAVLLCLGRTPYPLPLLVAAASGLLAPALSGGWTAQLPHVAGPTALPRATALDAMTFHAAALAGPALVGGVAALYGAPAGVVAAAALIGAVVPLAWTLPPGAGAPLSGTSRDRDLVPVPHGGGVPVPHGDGVPVPHRDGAPQGVPGRPARGVAGVAVGVAEGARALVRSRVLARVTAASVLSCAGQGVLVACAPLLGARYLGGPGQGALLLAGAAGAALAADAVLARTRRPPGPEAVFRGATLVQAAALPVLAAGVVGVAGAAGGHPAVVVGAVLLVGAGEGPQLTALLALRHRESPDGLRGQIQTTGASLKITGFACGAAVAGPLASVSPPGALLAAAAAHAVAVAVSPRGAGARTGRRTARRPPRAPAARTPGTPGPAGRPAHRPSAPRPPRDRSSCRGDGGAR</sequence>
<dbReference type="Gene3D" id="1.20.1250.20">
    <property type="entry name" value="MFS general substrate transporter like domains"/>
    <property type="match status" value="1"/>
</dbReference>
<comment type="subcellular location">
    <subcellularLocation>
        <location evidence="1">Cell membrane</location>
        <topology evidence="1">Multi-pass membrane protein</topology>
    </subcellularLocation>
</comment>
<dbReference type="EMBL" id="LNSV01000038">
    <property type="protein sequence ID" value="KUH37825.1"/>
    <property type="molecule type" value="Genomic_DNA"/>
</dbReference>
<accession>A0A100Y506</accession>
<feature type="transmembrane region" description="Helical" evidence="7">
    <location>
        <begin position="73"/>
        <end position="95"/>
    </location>
</feature>
<dbReference type="AlphaFoldDB" id="A0A100Y506"/>
<evidence type="ECO:0000256" key="4">
    <source>
        <dbReference type="ARBA" id="ARBA00022989"/>
    </source>
</evidence>
<evidence type="ECO:0000256" key="2">
    <source>
        <dbReference type="ARBA" id="ARBA00022475"/>
    </source>
</evidence>
<dbReference type="STRING" id="936756.ATE80_16110"/>
<keyword evidence="9" id="KW-1185">Reference proteome</keyword>
<organism evidence="8 9">
    <name type="scientific">Streptomyces kanasensis</name>
    <dbReference type="NCBI Taxonomy" id="936756"/>
    <lineage>
        <taxon>Bacteria</taxon>
        <taxon>Bacillati</taxon>
        <taxon>Actinomycetota</taxon>
        <taxon>Actinomycetes</taxon>
        <taxon>Kitasatosporales</taxon>
        <taxon>Streptomycetaceae</taxon>
        <taxon>Streptomyces</taxon>
    </lineage>
</organism>
<evidence type="ECO:0000256" key="6">
    <source>
        <dbReference type="SAM" id="MobiDB-lite"/>
    </source>
</evidence>
<dbReference type="GO" id="GO:0022857">
    <property type="term" value="F:transmembrane transporter activity"/>
    <property type="evidence" value="ECO:0007669"/>
    <property type="project" value="InterPro"/>
</dbReference>
<evidence type="ECO:0000256" key="7">
    <source>
        <dbReference type="SAM" id="Phobius"/>
    </source>
</evidence>
<evidence type="ECO:0000256" key="3">
    <source>
        <dbReference type="ARBA" id="ARBA00022692"/>
    </source>
</evidence>
<evidence type="ECO:0000313" key="8">
    <source>
        <dbReference type="EMBL" id="KUH37825.1"/>
    </source>
</evidence>
<keyword evidence="4 7" id="KW-1133">Transmembrane helix</keyword>
<feature type="transmembrane region" description="Helical" evidence="7">
    <location>
        <begin position="42"/>
        <end position="64"/>
    </location>
</feature>
<keyword evidence="5 7" id="KW-0472">Membrane</keyword>
<feature type="region of interest" description="Disordered" evidence="6">
    <location>
        <begin position="192"/>
        <end position="215"/>
    </location>
</feature>
<feature type="transmembrane region" description="Helical" evidence="7">
    <location>
        <begin position="166"/>
        <end position="183"/>
    </location>
</feature>
<feature type="transmembrane region" description="Helical" evidence="7">
    <location>
        <begin position="101"/>
        <end position="120"/>
    </location>
</feature>
<gene>
    <name evidence="8" type="ORF">ATE80_16110</name>
</gene>
<keyword evidence="2" id="KW-1003">Cell membrane</keyword>
<dbReference type="Pfam" id="PF07690">
    <property type="entry name" value="MFS_1"/>
    <property type="match status" value="1"/>
</dbReference>
<feature type="compositionally biased region" description="Basic and acidic residues" evidence="6">
    <location>
        <begin position="477"/>
        <end position="491"/>
    </location>
</feature>
<dbReference type="GO" id="GO:0005886">
    <property type="term" value="C:plasma membrane"/>
    <property type="evidence" value="ECO:0007669"/>
    <property type="project" value="UniProtKB-SubCell"/>
</dbReference>
<evidence type="ECO:0008006" key="10">
    <source>
        <dbReference type="Google" id="ProtNLM"/>
    </source>
</evidence>
<keyword evidence="3 7" id="KW-0812">Transmembrane</keyword>
<evidence type="ECO:0000313" key="9">
    <source>
        <dbReference type="Proteomes" id="UP000054011"/>
    </source>
</evidence>
<comment type="caution">
    <text evidence="8">The sequence shown here is derived from an EMBL/GenBank/DDBJ whole genome shotgun (WGS) entry which is preliminary data.</text>
</comment>
<dbReference type="PANTHER" id="PTHR23513:SF11">
    <property type="entry name" value="STAPHYLOFERRIN A TRANSPORTER"/>
    <property type="match status" value="1"/>
</dbReference>
<evidence type="ECO:0000256" key="5">
    <source>
        <dbReference type="ARBA" id="ARBA00023136"/>
    </source>
</evidence>
<reference evidence="8 9" key="1">
    <citation type="submission" date="2015-11" db="EMBL/GenBank/DDBJ databases">
        <title>Genome-wide analysis reveals the secondary metabolome in Streptomyces kanasensis ZX01.</title>
        <authorList>
            <person name="Zhang G."/>
            <person name="Han L."/>
            <person name="Feng J."/>
            <person name="Zhang X."/>
        </authorList>
    </citation>
    <scope>NUCLEOTIDE SEQUENCE [LARGE SCALE GENOMIC DNA]</scope>
    <source>
        <strain evidence="8 9">ZX01</strain>
    </source>
</reference>
<proteinExistence type="predicted"/>
<name>A0A100Y506_9ACTN</name>